<dbReference type="KEGG" id="vg:26637981"/>
<name>A0A0A0Q2E4_9CAUD</name>
<accession>A0A0A0Q2E4</accession>
<gene>
    <name evidence="1" type="ORF">PM2_088</name>
</gene>
<organism evidence="1 2">
    <name type="scientific">Pectobacterium bacteriophage PM2</name>
    <dbReference type="NCBI Taxonomy" id="1429794"/>
    <lineage>
        <taxon>Viruses</taxon>
        <taxon>Duplodnaviria</taxon>
        <taxon>Heunggongvirae</taxon>
        <taxon>Uroviricota</taxon>
        <taxon>Caudoviricetes</taxon>
        <taxon>Pantevenvirales</taxon>
        <taxon>Straboviridae</taxon>
        <taxon>Tevenvirinae</taxon>
        <taxon>Mosugukvirus</taxon>
        <taxon>Mosugukvirus pm2</taxon>
    </lineage>
</organism>
<dbReference type="Proteomes" id="UP000030739">
    <property type="component" value="Segment"/>
</dbReference>
<evidence type="ECO:0000313" key="2">
    <source>
        <dbReference type="Proteomes" id="UP000030739"/>
    </source>
</evidence>
<dbReference type="RefSeq" id="YP_009211509.1">
    <property type="nucleotide sequence ID" value="NC_028940.1"/>
</dbReference>
<dbReference type="GeneID" id="26637981"/>
<reference evidence="1 2" key="1">
    <citation type="journal article" date="2015" name="Plant Pathol. J.">
        <title>Isolation and Genomic Characterization of the T4-Like Bacteriophage PM2 Infecting Pectobacterium carotovorum subsp. carotovorum.</title>
        <authorList>
            <person name="Lim J.A."/>
            <person name="Lee D.H."/>
            <person name="Heu S."/>
        </authorList>
    </citation>
    <scope>NUCLEOTIDE SEQUENCE [LARGE SCALE GENOMIC DNA]</scope>
</reference>
<protein>
    <submittedName>
        <fullName evidence="1">Uncharacterized protein</fullName>
    </submittedName>
</protein>
<evidence type="ECO:0000313" key="1">
    <source>
        <dbReference type="EMBL" id="AHY25050.1"/>
    </source>
</evidence>
<sequence>MISIKLDTHAVQSIFPAGSEARVELQQSVINNVVQELVLHNSKNKVKETIAKEISLVGARLPDVKPLVQEELRKFFTTKGWNDIECSTELSARMKTAAQELATLTVNRKVQELIDESMETLQTKIKGMLDYSEVKMEQLIEKSLTKNFNSALNKAIAARLEQAFPVATLNESI</sequence>
<dbReference type="OrthoDB" id="20505at10239"/>
<keyword evidence="2" id="KW-1185">Reference proteome</keyword>
<dbReference type="EMBL" id="KF835987">
    <property type="protein sequence ID" value="AHY25050.1"/>
    <property type="molecule type" value="Genomic_DNA"/>
</dbReference>
<proteinExistence type="predicted"/>